<keyword evidence="1" id="KW-0812">Transmembrane</keyword>
<evidence type="ECO:0000313" key="3">
    <source>
        <dbReference type="Proteomes" id="UP000480185"/>
    </source>
</evidence>
<keyword evidence="1" id="KW-1133">Transmembrane helix</keyword>
<proteinExistence type="predicted"/>
<dbReference type="OrthoDB" id="2455830at2"/>
<keyword evidence="3" id="KW-1185">Reference proteome</keyword>
<dbReference type="Proteomes" id="UP000480185">
    <property type="component" value="Unassembled WGS sequence"/>
</dbReference>
<comment type="caution">
    <text evidence="2">The sequence shown here is derived from an EMBL/GenBank/DDBJ whole genome shotgun (WGS) entry which is preliminary data.</text>
</comment>
<accession>A0A6G1X791</accession>
<protein>
    <submittedName>
        <fullName evidence="2">Uncharacterized protein</fullName>
    </submittedName>
</protein>
<organism evidence="2 3">
    <name type="scientific">Salinibacillus xinjiangensis</name>
    <dbReference type="NCBI Taxonomy" id="1229268"/>
    <lineage>
        <taxon>Bacteria</taxon>
        <taxon>Bacillati</taxon>
        <taxon>Bacillota</taxon>
        <taxon>Bacilli</taxon>
        <taxon>Bacillales</taxon>
        <taxon>Bacillaceae</taxon>
        <taxon>Salinibacillus</taxon>
    </lineage>
</organism>
<reference evidence="2 3" key="1">
    <citation type="submission" date="2019-11" db="EMBL/GenBank/DDBJ databases">
        <authorList>
            <person name="Li J."/>
        </authorList>
    </citation>
    <scope>NUCLEOTIDE SEQUENCE [LARGE SCALE GENOMIC DNA]</scope>
    <source>
        <strain evidence="2 3">J4</strain>
    </source>
</reference>
<dbReference type="RefSeq" id="WP_153728685.1">
    <property type="nucleotide sequence ID" value="NZ_WJNH01000006.1"/>
</dbReference>
<dbReference type="EMBL" id="WJNH01000006">
    <property type="protein sequence ID" value="MRG86775.1"/>
    <property type="molecule type" value="Genomic_DNA"/>
</dbReference>
<feature type="transmembrane region" description="Helical" evidence="1">
    <location>
        <begin position="7"/>
        <end position="27"/>
    </location>
</feature>
<gene>
    <name evidence="2" type="ORF">GH754_10690</name>
</gene>
<evidence type="ECO:0000256" key="1">
    <source>
        <dbReference type="SAM" id="Phobius"/>
    </source>
</evidence>
<sequence length="138" mass="16187">MQAPIRLFGSLLFILFFSYQLFTPYFYSDNSLEKSGVEHIKSYYKLSDDNLTAEQRENLAKSSLNEEMAYSALKLGNYPESKLTGIDVLEINRNYYLYHLIVEVKEQVDHQIEKMTYRFTFDKENGGFKINGMEVVNH</sequence>
<name>A0A6G1X791_9BACI</name>
<keyword evidence="1" id="KW-0472">Membrane</keyword>
<evidence type="ECO:0000313" key="2">
    <source>
        <dbReference type="EMBL" id="MRG86775.1"/>
    </source>
</evidence>
<dbReference type="AlphaFoldDB" id="A0A6G1X791"/>